<proteinExistence type="predicted"/>
<name>A0A1H9AYT8_9PSEU</name>
<dbReference type="EMBL" id="FOFR01000001">
    <property type="protein sequence ID" value="SEP81685.1"/>
    <property type="molecule type" value="Genomic_DNA"/>
</dbReference>
<dbReference type="PANTHER" id="PTHR35525">
    <property type="entry name" value="BLL6575 PROTEIN"/>
    <property type="match status" value="1"/>
</dbReference>
<dbReference type="OrthoDB" id="123307at2"/>
<dbReference type="Proteomes" id="UP000199352">
    <property type="component" value="Unassembled WGS sequence"/>
</dbReference>
<dbReference type="InterPro" id="IPR021005">
    <property type="entry name" value="Znf_CGNR"/>
</dbReference>
<evidence type="ECO:0000259" key="1">
    <source>
        <dbReference type="Pfam" id="PF11706"/>
    </source>
</evidence>
<evidence type="ECO:0000313" key="3">
    <source>
        <dbReference type="Proteomes" id="UP000199352"/>
    </source>
</evidence>
<dbReference type="InterPro" id="IPR010852">
    <property type="entry name" value="ABATE"/>
</dbReference>
<dbReference type="PANTHER" id="PTHR35525:SF3">
    <property type="entry name" value="BLL6575 PROTEIN"/>
    <property type="match status" value="1"/>
</dbReference>
<keyword evidence="3" id="KW-1185">Reference proteome</keyword>
<protein>
    <submittedName>
        <fullName evidence="2">Conserved protein containing a Zn-ribbon-like motif, possibly RNA-binding</fullName>
    </submittedName>
</protein>
<evidence type="ECO:0000313" key="2">
    <source>
        <dbReference type="EMBL" id="SEP81685.1"/>
    </source>
</evidence>
<dbReference type="AlphaFoldDB" id="A0A1H9AYT8"/>
<organism evidence="2 3">
    <name type="scientific">Lentzea xinjiangensis</name>
    <dbReference type="NCBI Taxonomy" id="402600"/>
    <lineage>
        <taxon>Bacteria</taxon>
        <taxon>Bacillati</taxon>
        <taxon>Actinomycetota</taxon>
        <taxon>Actinomycetes</taxon>
        <taxon>Pseudonocardiales</taxon>
        <taxon>Pseudonocardiaceae</taxon>
        <taxon>Lentzea</taxon>
    </lineage>
</organism>
<reference evidence="3" key="1">
    <citation type="submission" date="2016-10" db="EMBL/GenBank/DDBJ databases">
        <authorList>
            <person name="Varghese N."/>
            <person name="Submissions S."/>
        </authorList>
    </citation>
    <scope>NUCLEOTIDE SEQUENCE [LARGE SCALE GENOMIC DNA]</scope>
    <source>
        <strain evidence="3">CGMCC 4.3525</strain>
    </source>
</reference>
<accession>A0A1H9AYT8</accession>
<sequence>MYTSSAFLDGLTGGSRDAYSGGVTGLTVGWDHDVELLLDFLNTRQVLDSEASWRAWVTERGLGRSGELAQARAARAALRSSIEGSSGPRTAAGVVHIELTGGIPVLSSPDAVGTVLAASARLAVLGSWERFKICPADDCLRAFFDRSRNRSRTWCSMQVCGNREKARTFRKRTRAQNKPQNNALATV</sequence>
<dbReference type="STRING" id="402600.SAMN05216188_101580"/>
<dbReference type="InterPro" id="IPR023286">
    <property type="entry name" value="ABATE_dom_sf"/>
</dbReference>
<gene>
    <name evidence="2" type="ORF">SAMN05216188_101580</name>
</gene>
<dbReference type="SUPFAM" id="SSF160904">
    <property type="entry name" value="Jann2411-like"/>
    <property type="match status" value="1"/>
</dbReference>
<dbReference type="Gene3D" id="1.10.3300.10">
    <property type="entry name" value="Jann2411-like domain"/>
    <property type="match status" value="1"/>
</dbReference>
<dbReference type="Pfam" id="PF11706">
    <property type="entry name" value="zf-CGNR"/>
    <property type="match status" value="1"/>
</dbReference>
<feature type="domain" description="Zinc finger CGNR" evidence="1">
    <location>
        <begin position="130"/>
        <end position="172"/>
    </location>
</feature>